<proteinExistence type="inferred from homology"/>
<dbReference type="PANTHER" id="PTHR42684">
    <property type="entry name" value="ADENOSYLMETHIONINE-8-AMINO-7-OXONONANOATE AMINOTRANSFERASE"/>
    <property type="match status" value="1"/>
</dbReference>
<dbReference type="InterPro" id="IPR015424">
    <property type="entry name" value="PyrdxlP-dep_Trfase"/>
</dbReference>
<dbReference type="SUPFAM" id="SSF53383">
    <property type="entry name" value="PLP-dependent transferases"/>
    <property type="match status" value="1"/>
</dbReference>
<gene>
    <name evidence="6" type="ORF">CWI75_07190</name>
</gene>
<keyword evidence="3 6" id="KW-0808">Transferase</keyword>
<dbReference type="Proteomes" id="UP000234845">
    <property type="component" value="Unassembled WGS sequence"/>
</dbReference>
<dbReference type="FunFam" id="3.40.640.10:FF:000014">
    <property type="entry name" value="Adenosylmethionine-8-amino-7-oxononanoate aminotransferase, probable"/>
    <property type="match status" value="1"/>
</dbReference>
<evidence type="ECO:0000256" key="1">
    <source>
        <dbReference type="ARBA" id="ARBA00008954"/>
    </source>
</evidence>
<dbReference type="EMBL" id="PKLZ01000003">
    <property type="protein sequence ID" value="PLW83191.1"/>
    <property type="molecule type" value="Genomic_DNA"/>
</dbReference>
<dbReference type="AlphaFoldDB" id="A0A2N5Y468"/>
<dbReference type="PIRSF" id="PIRSF000521">
    <property type="entry name" value="Transaminase_4ab_Lys_Orn"/>
    <property type="match status" value="1"/>
</dbReference>
<keyword evidence="4 5" id="KW-0663">Pyridoxal phosphate</keyword>
<dbReference type="GO" id="GO:0009102">
    <property type="term" value="P:biotin biosynthetic process"/>
    <property type="evidence" value="ECO:0007669"/>
    <property type="project" value="TreeGrafter"/>
</dbReference>
<dbReference type="PANTHER" id="PTHR42684:SF3">
    <property type="entry name" value="ADENOSYLMETHIONINE-8-AMINO-7-OXONONANOATE AMINOTRANSFERASE"/>
    <property type="match status" value="1"/>
</dbReference>
<dbReference type="Gene3D" id="3.40.640.10">
    <property type="entry name" value="Type I PLP-dependent aspartate aminotransferase-like (Major domain)"/>
    <property type="match status" value="1"/>
</dbReference>
<evidence type="ECO:0000256" key="3">
    <source>
        <dbReference type="ARBA" id="ARBA00022679"/>
    </source>
</evidence>
<dbReference type="GO" id="GO:0009448">
    <property type="term" value="P:gamma-aminobutyric acid metabolic process"/>
    <property type="evidence" value="ECO:0007669"/>
    <property type="project" value="TreeGrafter"/>
</dbReference>
<dbReference type="OrthoDB" id="9801052at2"/>
<organism evidence="6 7">
    <name type="scientific">Kineobactrum sediminis</name>
    <dbReference type="NCBI Taxonomy" id="1905677"/>
    <lineage>
        <taxon>Bacteria</taxon>
        <taxon>Pseudomonadati</taxon>
        <taxon>Pseudomonadota</taxon>
        <taxon>Gammaproteobacteria</taxon>
        <taxon>Cellvibrionales</taxon>
        <taxon>Halieaceae</taxon>
        <taxon>Kineobactrum</taxon>
    </lineage>
</organism>
<keyword evidence="2 6" id="KW-0032">Aminotransferase</keyword>
<evidence type="ECO:0000313" key="6">
    <source>
        <dbReference type="EMBL" id="PLW83191.1"/>
    </source>
</evidence>
<dbReference type="InterPro" id="IPR015422">
    <property type="entry name" value="PyrdxlP-dep_Trfase_small"/>
</dbReference>
<dbReference type="NCBIfam" id="NF004767">
    <property type="entry name" value="PRK06105.1"/>
    <property type="match status" value="1"/>
</dbReference>
<reference evidence="7" key="1">
    <citation type="submission" date="2017-11" db="EMBL/GenBank/DDBJ databases">
        <title>The draft genome sequence of Chromatocurvus sp. F02.</title>
        <authorList>
            <person name="Du Z.-J."/>
            <person name="Chang Y.-Q."/>
        </authorList>
    </citation>
    <scope>NUCLEOTIDE SEQUENCE [LARGE SCALE GENOMIC DNA]</scope>
    <source>
        <strain evidence="7">F02</strain>
    </source>
</reference>
<comment type="caution">
    <text evidence="6">The sequence shown here is derived from an EMBL/GenBank/DDBJ whole genome shotgun (WGS) entry which is preliminary data.</text>
</comment>
<dbReference type="CDD" id="cd00610">
    <property type="entry name" value="OAT_like"/>
    <property type="match status" value="1"/>
</dbReference>
<evidence type="ECO:0000256" key="4">
    <source>
        <dbReference type="ARBA" id="ARBA00022898"/>
    </source>
</evidence>
<dbReference type="GO" id="GO:0030170">
    <property type="term" value="F:pyridoxal phosphate binding"/>
    <property type="evidence" value="ECO:0007669"/>
    <property type="project" value="InterPro"/>
</dbReference>
<dbReference type="InterPro" id="IPR015421">
    <property type="entry name" value="PyrdxlP-dep_Trfase_major"/>
</dbReference>
<comment type="similarity">
    <text evidence="1 5">Belongs to the class-III pyridoxal-phosphate-dependent aminotransferase family.</text>
</comment>
<keyword evidence="7" id="KW-1185">Reference proteome</keyword>
<protein>
    <submittedName>
        <fullName evidence="6">Aspartate aminotransferase family protein</fullName>
    </submittedName>
</protein>
<evidence type="ECO:0000256" key="5">
    <source>
        <dbReference type="RuleBase" id="RU003560"/>
    </source>
</evidence>
<dbReference type="Gene3D" id="3.90.1150.10">
    <property type="entry name" value="Aspartate Aminotransferase, domain 1"/>
    <property type="match status" value="1"/>
</dbReference>
<dbReference type="Pfam" id="PF00202">
    <property type="entry name" value="Aminotran_3"/>
    <property type="match status" value="1"/>
</dbReference>
<evidence type="ECO:0000313" key="7">
    <source>
        <dbReference type="Proteomes" id="UP000234845"/>
    </source>
</evidence>
<dbReference type="GO" id="GO:0004015">
    <property type="term" value="F:adenosylmethionine-8-amino-7-oxononanoate transaminase activity"/>
    <property type="evidence" value="ECO:0007669"/>
    <property type="project" value="TreeGrafter"/>
</dbReference>
<dbReference type="InterPro" id="IPR005814">
    <property type="entry name" value="Aminotrans_3"/>
</dbReference>
<name>A0A2N5Y468_9GAMM</name>
<accession>A0A2N5Y468</accession>
<evidence type="ECO:0000256" key="2">
    <source>
        <dbReference type="ARBA" id="ARBA00022576"/>
    </source>
</evidence>
<dbReference type="RefSeq" id="WP_101520793.1">
    <property type="nucleotide sequence ID" value="NZ_PKLZ01000003.1"/>
</dbReference>
<sequence>MTHMLYPTTNLTATEQLVITHGEGVYVYDNQGRQYLEGMSGLWCTALGYGNEEVVETAARQMRTLSYSHLFGGKTHPAAMELADKLSAMVPMADARVFLGNSGSDANDTQVKLLRYYFNAIGKPEKYKIISRERAYHGVTVAAASLTGLAPNHTHFSLPFDALGVLRTGAPHFYRDGLPGETEEQFANRRADELEALILAEGPETIAAFIAEPISGAGGVIVPPAGYFEKVQALLRKYDILMWDDEVICGFGRTGADFGATSLGIQPQLMSLAKALSSAYMPVSAALITGDMYDVMVEPSAQVGIFGHGYTYGGHPVACAVASKVLEIYQREQLFERARVMGLYMQQKLQAFADHPLVGEVRGMGMIAALELVANKQTRQAFNGNAVGAYCQLRCQEHGLIVRAMGGNSVALCPPLVISEAQVDELVEKLGRALDETLAHVIREELLAA</sequence>